<accession>A0ABQ9U5Q9</accession>
<sequence length="92" mass="10297">MDSEALIGQHIARGRVISGITRTGIWSSVQMSRCVLDNLLLVNLGVSSYIESIILYTLTTAFTLAHIHYGVRVTSFNSVVVKFTCRYSFIFH</sequence>
<keyword evidence="2" id="KW-1185">Reference proteome</keyword>
<evidence type="ECO:0000313" key="2">
    <source>
        <dbReference type="Proteomes" id="UP001266305"/>
    </source>
</evidence>
<organism evidence="1 2">
    <name type="scientific">Saguinus oedipus</name>
    <name type="common">Cotton-top tamarin</name>
    <name type="synonym">Oedipomidas oedipus</name>
    <dbReference type="NCBI Taxonomy" id="9490"/>
    <lineage>
        <taxon>Eukaryota</taxon>
        <taxon>Metazoa</taxon>
        <taxon>Chordata</taxon>
        <taxon>Craniata</taxon>
        <taxon>Vertebrata</taxon>
        <taxon>Euteleostomi</taxon>
        <taxon>Mammalia</taxon>
        <taxon>Eutheria</taxon>
        <taxon>Euarchontoglires</taxon>
        <taxon>Primates</taxon>
        <taxon>Haplorrhini</taxon>
        <taxon>Platyrrhini</taxon>
        <taxon>Cebidae</taxon>
        <taxon>Callitrichinae</taxon>
        <taxon>Saguinus</taxon>
    </lineage>
</organism>
<gene>
    <name evidence="1" type="ORF">P7K49_028709</name>
</gene>
<comment type="caution">
    <text evidence="1">The sequence shown here is derived from an EMBL/GenBank/DDBJ whole genome shotgun (WGS) entry which is preliminary data.</text>
</comment>
<dbReference type="EMBL" id="JASSZA010000015">
    <property type="protein sequence ID" value="KAK2092181.1"/>
    <property type="molecule type" value="Genomic_DNA"/>
</dbReference>
<name>A0ABQ9U5Q9_SAGOE</name>
<reference evidence="1 2" key="1">
    <citation type="submission" date="2023-05" db="EMBL/GenBank/DDBJ databases">
        <title>B98-5 Cell Line De Novo Hybrid Assembly: An Optical Mapping Approach.</title>
        <authorList>
            <person name="Kananen K."/>
            <person name="Auerbach J.A."/>
            <person name="Kautto E."/>
            <person name="Blachly J.S."/>
        </authorList>
    </citation>
    <scope>NUCLEOTIDE SEQUENCE [LARGE SCALE GENOMIC DNA]</scope>
    <source>
        <strain evidence="1">B95-8</strain>
        <tissue evidence="1">Cell line</tissue>
    </source>
</reference>
<evidence type="ECO:0000313" key="1">
    <source>
        <dbReference type="EMBL" id="KAK2092181.1"/>
    </source>
</evidence>
<dbReference type="Proteomes" id="UP001266305">
    <property type="component" value="Unassembled WGS sequence"/>
</dbReference>
<proteinExistence type="predicted"/>
<protein>
    <submittedName>
        <fullName evidence="1">Uncharacterized protein</fullName>
    </submittedName>
</protein>